<dbReference type="Gene3D" id="3.90.1150.10">
    <property type="entry name" value="Aspartate Aminotransferase, domain 1"/>
    <property type="match status" value="1"/>
</dbReference>
<comment type="cofactor">
    <cofactor evidence="1 6">
        <name>pyridoxal 5'-phosphate</name>
        <dbReference type="ChEBI" id="CHEBI:597326"/>
    </cofactor>
</comment>
<keyword evidence="4 6" id="KW-0663">Pyridoxal phosphate</keyword>
<dbReference type="SUPFAM" id="SSF53383">
    <property type="entry name" value="PLP-dependent transferases"/>
    <property type="match status" value="1"/>
</dbReference>
<dbReference type="InterPro" id="IPR015424">
    <property type="entry name" value="PyrdxlP-dep_Trfase"/>
</dbReference>
<dbReference type="RefSeq" id="WP_338529000.1">
    <property type="nucleotide sequence ID" value="NZ_CP030941.1"/>
</dbReference>
<gene>
    <name evidence="7" type="primary">ddc</name>
    <name evidence="7" type="ORF">NTH_01035</name>
</gene>
<comment type="similarity">
    <text evidence="2 6">Belongs to the group II decarboxylase family.</text>
</comment>
<keyword evidence="3" id="KW-0210">Decarboxylase</keyword>
<reference evidence="7 8" key="1">
    <citation type="submission" date="2018-07" db="EMBL/GenBank/DDBJ databases">
        <title>Genome sequence of Nitratireductor thuwali#1536.</title>
        <authorList>
            <person name="Michoud G."/>
            <person name="Merlino G."/>
            <person name="Sefrji F.O."/>
            <person name="Daffonchio D."/>
        </authorList>
    </citation>
    <scope>NUCLEOTIDE SEQUENCE [LARGE SCALE GENOMIC DNA]</scope>
    <source>
        <strain evidence="8">Nit1536</strain>
    </source>
</reference>
<dbReference type="EMBL" id="CP030941">
    <property type="protein sequence ID" value="UUP16588.1"/>
    <property type="molecule type" value="Genomic_DNA"/>
</dbReference>
<dbReference type="InterPro" id="IPR015421">
    <property type="entry name" value="PyrdxlP-dep_Trfase_major"/>
</dbReference>
<evidence type="ECO:0000256" key="1">
    <source>
        <dbReference type="ARBA" id="ARBA00001933"/>
    </source>
</evidence>
<accession>A0ABY5MIS8</accession>
<evidence type="ECO:0000313" key="7">
    <source>
        <dbReference type="EMBL" id="UUP16588.1"/>
    </source>
</evidence>
<proteinExistence type="inferred from homology"/>
<dbReference type="PANTHER" id="PTHR11999">
    <property type="entry name" value="GROUP II PYRIDOXAL-5-PHOSPHATE DECARBOXYLASE"/>
    <property type="match status" value="1"/>
</dbReference>
<evidence type="ECO:0000256" key="4">
    <source>
        <dbReference type="ARBA" id="ARBA00022898"/>
    </source>
</evidence>
<dbReference type="GO" id="GO:0033983">
    <property type="term" value="F:diaminobutyrate decarboxylase activity"/>
    <property type="evidence" value="ECO:0007669"/>
    <property type="project" value="UniProtKB-EC"/>
</dbReference>
<evidence type="ECO:0000256" key="6">
    <source>
        <dbReference type="RuleBase" id="RU000382"/>
    </source>
</evidence>
<name>A0ABY5MIS8_9HYPH</name>
<evidence type="ECO:0000313" key="8">
    <source>
        <dbReference type="Proteomes" id="UP001342418"/>
    </source>
</evidence>
<dbReference type="Proteomes" id="UP001342418">
    <property type="component" value="Chromosome"/>
</dbReference>
<dbReference type="InterPro" id="IPR010977">
    <property type="entry name" value="Aromatic_deC"/>
</dbReference>
<evidence type="ECO:0000256" key="3">
    <source>
        <dbReference type="ARBA" id="ARBA00022793"/>
    </source>
</evidence>
<dbReference type="PANTHER" id="PTHR11999:SF70">
    <property type="entry name" value="MIP05841P"/>
    <property type="match status" value="1"/>
</dbReference>
<keyword evidence="8" id="KW-1185">Reference proteome</keyword>
<evidence type="ECO:0000256" key="5">
    <source>
        <dbReference type="ARBA" id="ARBA00023239"/>
    </source>
</evidence>
<protein>
    <submittedName>
        <fullName evidence="7">L-2,4-diaminobutyrate decarboxylase</fullName>
        <ecNumber evidence="7">4.1.1.86</ecNumber>
    </submittedName>
</protein>
<keyword evidence="5 6" id="KW-0456">Lyase</keyword>
<dbReference type="InterPro" id="IPR002129">
    <property type="entry name" value="PyrdxlP-dep_de-COase"/>
</dbReference>
<dbReference type="Gene3D" id="3.40.640.10">
    <property type="entry name" value="Type I PLP-dependent aspartate aminotransferase-like (Major domain)"/>
    <property type="match status" value="1"/>
</dbReference>
<evidence type="ECO:0000256" key="2">
    <source>
        <dbReference type="ARBA" id="ARBA00009533"/>
    </source>
</evidence>
<dbReference type="EC" id="4.1.1.86" evidence="7"/>
<dbReference type="Pfam" id="PF00282">
    <property type="entry name" value="Pyridoxal_deC"/>
    <property type="match status" value="1"/>
</dbReference>
<organism evidence="7 8">
    <name type="scientific">Nitratireductor thuwali</name>
    <dbReference type="NCBI Taxonomy" id="2267699"/>
    <lineage>
        <taxon>Bacteria</taxon>
        <taxon>Pseudomonadati</taxon>
        <taxon>Pseudomonadota</taxon>
        <taxon>Alphaproteobacteria</taxon>
        <taxon>Hyphomicrobiales</taxon>
        <taxon>Phyllobacteriaceae</taxon>
        <taxon>Nitratireductor</taxon>
    </lineage>
</organism>
<dbReference type="InterPro" id="IPR015422">
    <property type="entry name" value="PyrdxlP-dep_Trfase_small"/>
</dbReference>
<sequence length="474" mass="51034">MKHAPAPVQEAAASVLDHAAFHARRYRNGRPPLHPSADAEELRRLFDRGLPEQGRDPFDVIDDLVNAAEPGLVGNTQAGFFAWVMGGSHPAGVAADWLTSAWGQNAAIHQCSPAAATAEEVAAKWLLELLDLPRESSVGFTTGATMAGFICLAAARGEVLRRLGFDLDEAGLQDVPRVNIFISEEAHASNFAVLRYLGFGERNFVRIPTDDQGVLDHAALAAALKRETGPGIIVCQAGHINSGAFDPFEPLADLAARHGSWLHIDGAFGLWARTVPEMKAQCRGVERAHSWAVDGHKWLQVPYDSGFAIVRDADAHRRAMDITAGYLSHDAQDGRNPTHFGPELSRRARGFAVWAMLQALGRQGIAEMVRSHHQCARAIAEHLADTPGIRVENAVCLNQVVLSFHGESATGSASGHHADAVAAALNETGRFFFRTADWRGRRVLRVSVIGHATDVASAISAAEAIEAAWKKIAC</sequence>